<evidence type="ECO:0000313" key="1">
    <source>
        <dbReference type="EMBL" id="WNZ27533.1"/>
    </source>
</evidence>
<sequence>MEAPLGSQFVEAYRHALTCPEVANIVALWQLVERMLPGLSEAEQLQIAGTVLVQLAELHASKADRLLGDWQDQHNDDGPVLEEDLLAGLIQRTMYLDLAELVKTRQRSRPAAPNSTVSRPDKSVAGVVDKQKVLEMVTALEATEVEKQQALGVAHDENVTAWSQAIADWMSQQEQPIAFLELIRALKMPLVKVWLALLLGNFALESRGEFYAADQIWVRCLANSLTEGGSKIAAQSGDPE</sequence>
<gene>
    <name evidence="1" type="ORF">HJG54_32175</name>
</gene>
<proteinExistence type="predicted"/>
<dbReference type="AlphaFoldDB" id="A0AA96WL01"/>
<organism evidence="1">
    <name type="scientific">Leptolyngbya sp. NK1-12</name>
    <dbReference type="NCBI Taxonomy" id="2547451"/>
    <lineage>
        <taxon>Bacteria</taxon>
        <taxon>Bacillati</taxon>
        <taxon>Cyanobacteriota</taxon>
        <taxon>Cyanophyceae</taxon>
        <taxon>Leptolyngbyales</taxon>
        <taxon>Leptolyngbyaceae</taxon>
        <taxon>Leptolyngbya group</taxon>
        <taxon>Leptolyngbya</taxon>
    </lineage>
</organism>
<reference evidence="1" key="1">
    <citation type="submission" date="2020-05" db="EMBL/GenBank/DDBJ databases">
        <authorList>
            <person name="Zhu T."/>
            <person name="Keshari N."/>
            <person name="Lu X."/>
        </authorList>
    </citation>
    <scope>NUCLEOTIDE SEQUENCE</scope>
    <source>
        <strain evidence="1">NK1-12</strain>
    </source>
</reference>
<name>A0AA96WL01_9CYAN</name>
<protein>
    <submittedName>
        <fullName evidence="1">Uncharacterized protein</fullName>
    </submittedName>
</protein>
<dbReference type="RefSeq" id="WP_316435873.1">
    <property type="nucleotide sequence ID" value="NZ_CP053587.1"/>
</dbReference>
<accession>A0AA96WL01</accession>
<dbReference type="EMBL" id="CP053587">
    <property type="protein sequence ID" value="WNZ27533.1"/>
    <property type="molecule type" value="Genomic_DNA"/>
</dbReference>